<protein>
    <submittedName>
        <fullName evidence="2">Uncharacterized protein</fullName>
    </submittedName>
</protein>
<dbReference type="Pfam" id="PF03645">
    <property type="entry name" value="Tctex-1"/>
    <property type="match status" value="1"/>
</dbReference>
<dbReference type="GO" id="GO:0005737">
    <property type="term" value="C:cytoplasm"/>
    <property type="evidence" value="ECO:0000318"/>
    <property type="project" value="GO_Central"/>
</dbReference>
<comment type="similarity">
    <text evidence="1">Belongs to the dynein light chain Tctex-type family.</text>
</comment>
<proteinExistence type="inferred from homology"/>
<gene>
    <name evidence="2" type="ORF">NEMVEDRAFT_v1g124441</name>
</gene>
<reference evidence="2 3" key="1">
    <citation type="journal article" date="2007" name="Science">
        <title>Sea anemone genome reveals ancestral eumetazoan gene repertoire and genomic organization.</title>
        <authorList>
            <person name="Putnam N.H."/>
            <person name="Srivastava M."/>
            <person name="Hellsten U."/>
            <person name="Dirks B."/>
            <person name="Chapman J."/>
            <person name="Salamov A."/>
            <person name="Terry A."/>
            <person name="Shapiro H."/>
            <person name="Lindquist E."/>
            <person name="Kapitonov V.V."/>
            <person name="Jurka J."/>
            <person name="Genikhovich G."/>
            <person name="Grigoriev I.V."/>
            <person name="Lucas S.M."/>
            <person name="Steele R.E."/>
            <person name="Finnerty J.R."/>
            <person name="Technau U."/>
            <person name="Martindale M.Q."/>
            <person name="Rokhsar D.S."/>
        </authorList>
    </citation>
    <scope>NUCLEOTIDE SEQUENCE [LARGE SCALE GENOMIC DNA]</scope>
    <source>
        <strain evidence="3">CH2 X CH6</strain>
    </source>
</reference>
<dbReference type="KEGG" id="nve:5506261"/>
<dbReference type="GO" id="GO:0045505">
    <property type="term" value="F:dynein intermediate chain binding"/>
    <property type="evidence" value="ECO:0000318"/>
    <property type="project" value="GO_Central"/>
</dbReference>
<dbReference type="InParanoid" id="A7SN33"/>
<dbReference type="PANTHER" id="PTHR21255">
    <property type="entry name" value="T-COMPLEX-ASSOCIATED-TESTIS-EXPRESSED 1/ DYNEIN LIGHT CHAIN"/>
    <property type="match status" value="1"/>
</dbReference>
<accession>A7SN33</accession>
<dbReference type="Gene3D" id="3.30.1140.40">
    <property type="entry name" value="Tctex-1"/>
    <property type="match status" value="1"/>
</dbReference>
<keyword evidence="3" id="KW-1185">Reference proteome</keyword>
<dbReference type="OMA" id="YNAWDSE"/>
<feature type="non-terminal residue" evidence="2">
    <location>
        <position position="1"/>
    </location>
</feature>
<sequence length="101" mass="11525">VIEDVLRGNLRGINYNAWDTEARSAFLRELIKQELHKIGVRLANFTVMVLIGEANDTGIEKASHRVWKPNYDSYTSAWYKNASLFAVGTVFANYSRPYLQA</sequence>
<evidence type="ECO:0000256" key="1">
    <source>
        <dbReference type="ARBA" id="ARBA00005361"/>
    </source>
</evidence>
<organism evidence="2 3">
    <name type="scientific">Nematostella vectensis</name>
    <name type="common">Starlet sea anemone</name>
    <dbReference type="NCBI Taxonomy" id="45351"/>
    <lineage>
        <taxon>Eukaryota</taxon>
        <taxon>Metazoa</taxon>
        <taxon>Cnidaria</taxon>
        <taxon>Anthozoa</taxon>
        <taxon>Hexacorallia</taxon>
        <taxon>Actiniaria</taxon>
        <taxon>Edwardsiidae</taxon>
        <taxon>Nematostella</taxon>
    </lineage>
</organism>
<dbReference type="PANTHER" id="PTHR21255:SF65">
    <property type="entry name" value="TCTEX1 DOMAIN-CONTAINING PROTEIN 2"/>
    <property type="match status" value="1"/>
</dbReference>
<dbReference type="Proteomes" id="UP000001593">
    <property type="component" value="Unassembled WGS sequence"/>
</dbReference>
<name>A7SN33_NEMVE</name>
<dbReference type="STRING" id="45351.A7SN33"/>
<dbReference type="InterPro" id="IPR005334">
    <property type="entry name" value="Tctex-1-like"/>
</dbReference>
<evidence type="ECO:0000313" key="3">
    <source>
        <dbReference type="Proteomes" id="UP000001593"/>
    </source>
</evidence>
<dbReference type="AlphaFoldDB" id="A7SN33"/>
<evidence type="ECO:0000313" key="2">
    <source>
        <dbReference type="EMBL" id="EDO34881.1"/>
    </source>
</evidence>
<dbReference type="PhylomeDB" id="A7SN33"/>
<dbReference type="GO" id="GO:0007018">
    <property type="term" value="P:microtubule-based movement"/>
    <property type="evidence" value="ECO:0000318"/>
    <property type="project" value="GO_Central"/>
</dbReference>
<dbReference type="GO" id="GO:0005868">
    <property type="term" value="C:cytoplasmic dynein complex"/>
    <property type="evidence" value="ECO:0000318"/>
    <property type="project" value="GO_Central"/>
</dbReference>
<dbReference type="InterPro" id="IPR038586">
    <property type="entry name" value="Tctex-1-like_sf"/>
</dbReference>
<dbReference type="EMBL" id="DS469716">
    <property type="protein sequence ID" value="EDO34881.1"/>
    <property type="molecule type" value="Genomic_DNA"/>
</dbReference>
<dbReference type="HOGENOM" id="CLU_097204_4_3_1"/>
<dbReference type="CDD" id="cd21451">
    <property type="entry name" value="DLC-like_TCTEX1D"/>
    <property type="match status" value="1"/>
</dbReference>